<protein>
    <recommendedName>
        <fullName evidence="4">Lipoprotein</fullName>
    </recommendedName>
</protein>
<keyword evidence="3" id="KW-1185">Reference proteome</keyword>
<reference evidence="2 3" key="1">
    <citation type="submission" date="2023-01" db="EMBL/GenBank/DDBJ databases">
        <title>Novel species of the genus Asticcacaulis isolated from rivers.</title>
        <authorList>
            <person name="Lu H."/>
        </authorList>
    </citation>
    <scope>NUCLEOTIDE SEQUENCE [LARGE SCALE GENOMIC DNA]</scope>
    <source>
        <strain evidence="2 3">DXS10W</strain>
    </source>
</reference>
<evidence type="ECO:0008006" key="4">
    <source>
        <dbReference type="Google" id="ProtNLM"/>
    </source>
</evidence>
<evidence type="ECO:0000313" key="3">
    <source>
        <dbReference type="Proteomes" id="UP001216595"/>
    </source>
</evidence>
<dbReference type="RefSeq" id="WP_272741935.1">
    <property type="nucleotide sequence ID" value="NZ_JAQQKW010000007.1"/>
</dbReference>
<name>A0ABT5IIG4_9CAUL</name>
<evidence type="ECO:0000256" key="1">
    <source>
        <dbReference type="SAM" id="SignalP"/>
    </source>
</evidence>
<accession>A0ABT5IIG4</accession>
<organism evidence="2 3">
    <name type="scientific">Asticcacaulis currens</name>
    <dbReference type="NCBI Taxonomy" id="2984210"/>
    <lineage>
        <taxon>Bacteria</taxon>
        <taxon>Pseudomonadati</taxon>
        <taxon>Pseudomonadota</taxon>
        <taxon>Alphaproteobacteria</taxon>
        <taxon>Caulobacterales</taxon>
        <taxon>Caulobacteraceae</taxon>
        <taxon>Asticcacaulis</taxon>
    </lineage>
</organism>
<proteinExistence type="predicted"/>
<feature type="chain" id="PRO_5045250155" description="Lipoprotein" evidence="1">
    <location>
        <begin position="20"/>
        <end position="149"/>
    </location>
</feature>
<feature type="signal peptide" evidence="1">
    <location>
        <begin position="1"/>
        <end position="19"/>
    </location>
</feature>
<dbReference type="Proteomes" id="UP001216595">
    <property type="component" value="Unassembled WGS sequence"/>
</dbReference>
<evidence type="ECO:0000313" key="2">
    <source>
        <dbReference type="EMBL" id="MDC7695261.1"/>
    </source>
</evidence>
<gene>
    <name evidence="2" type="ORF">PQU94_13325</name>
</gene>
<sequence length="149" mass="16439">MTTKPVLWLVAGVACVALAGCEKPAVEAPDAPNVCFHIGFPKDQPPKFNIIKKDVPSLEYCAAHLDALRIKFLSMGSPRKEIVGAYNGTFLWSTPRGIRISRHFEGPAMPFLTKAPDGRLVIPSAFEVPRDRNFSEPQTLPDNLPEKKK</sequence>
<dbReference type="PROSITE" id="PS51257">
    <property type="entry name" value="PROKAR_LIPOPROTEIN"/>
    <property type="match status" value="1"/>
</dbReference>
<comment type="caution">
    <text evidence="2">The sequence shown here is derived from an EMBL/GenBank/DDBJ whole genome shotgun (WGS) entry which is preliminary data.</text>
</comment>
<keyword evidence="1" id="KW-0732">Signal</keyword>
<dbReference type="EMBL" id="JAQQKW010000007">
    <property type="protein sequence ID" value="MDC7695261.1"/>
    <property type="molecule type" value="Genomic_DNA"/>
</dbReference>